<evidence type="ECO:0000313" key="2">
    <source>
        <dbReference type="EMBL" id="NDV30075.1"/>
    </source>
</evidence>
<keyword evidence="1" id="KW-0547">Nucleotide-binding</keyword>
<dbReference type="PANTHER" id="PTHR47978">
    <property type="match status" value="1"/>
</dbReference>
<accession>A0A6B2KZN3</accession>
<dbReference type="GO" id="GO:0003924">
    <property type="term" value="F:GTPase activity"/>
    <property type="evidence" value="ECO:0007669"/>
    <property type="project" value="InterPro"/>
</dbReference>
<dbReference type="PRINTS" id="PR00449">
    <property type="entry name" value="RASTRNSFRMNG"/>
</dbReference>
<name>A0A6B2KZN3_9EUKA</name>
<dbReference type="AlphaFoldDB" id="A0A6B2KZN3"/>
<dbReference type="CDD" id="cd00154">
    <property type="entry name" value="Rab"/>
    <property type="match status" value="1"/>
</dbReference>
<evidence type="ECO:0000256" key="1">
    <source>
        <dbReference type="ARBA" id="ARBA00022741"/>
    </source>
</evidence>
<dbReference type="InterPro" id="IPR001806">
    <property type="entry name" value="Small_GTPase"/>
</dbReference>
<dbReference type="SMART" id="SM00175">
    <property type="entry name" value="RAB"/>
    <property type="match status" value="1"/>
</dbReference>
<organism evidence="2">
    <name type="scientific">Arcella intermedia</name>
    <dbReference type="NCBI Taxonomy" id="1963864"/>
    <lineage>
        <taxon>Eukaryota</taxon>
        <taxon>Amoebozoa</taxon>
        <taxon>Tubulinea</taxon>
        <taxon>Elardia</taxon>
        <taxon>Arcellinida</taxon>
        <taxon>Sphaerothecina</taxon>
        <taxon>Arcellidae</taxon>
        <taxon>Arcella</taxon>
    </lineage>
</organism>
<proteinExistence type="predicted"/>
<protein>
    <submittedName>
        <fullName evidence="2">Uncharacterized protein</fullName>
    </submittedName>
</protein>
<dbReference type="SMART" id="SM00174">
    <property type="entry name" value="RHO"/>
    <property type="match status" value="1"/>
</dbReference>
<dbReference type="InterPro" id="IPR027417">
    <property type="entry name" value="P-loop_NTPase"/>
</dbReference>
<dbReference type="Pfam" id="PF00071">
    <property type="entry name" value="Ras"/>
    <property type="match status" value="1"/>
</dbReference>
<dbReference type="PROSITE" id="PS51419">
    <property type="entry name" value="RAB"/>
    <property type="match status" value="1"/>
</dbReference>
<dbReference type="SMART" id="SM00173">
    <property type="entry name" value="RAS"/>
    <property type="match status" value="1"/>
</dbReference>
<dbReference type="Gene3D" id="3.40.50.300">
    <property type="entry name" value="P-loop containing nucleotide triphosphate hydrolases"/>
    <property type="match status" value="1"/>
</dbReference>
<dbReference type="GO" id="GO:0005525">
    <property type="term" value="F:GTP binding"/>
    <property type="evidence" value="ECO:0007669"/>
    <property type="project" value="InterPro"/>
</dbReference>
<reference evidence="2" key="1">
    <citation type="journal article" date="2020" name="J. Eukaryot. Microbiol.">
        <title>De novo Sequencing, Assembly and Annotation of the Transcriptome for the Free-Living Testate Amoeba Arcella intermedia.</title>
        <authorList>
            <person name="Ribeiro G.M."/>
            <person name="Porfirio-Sousa A.L."/>
            <person name="Maurer-Alcala X.X."/>
            <person name="Katz L.A."/>
            <person name="Lahr D.J.G."/>
        </authorList>
    </citation>
    <scope>NUCLEOTIDE SEQUENCE</scope>
</reference>
<sequence length="659" mass="75179">MIPLGKSGVGKTALILRYLHQKFEEPSKTVRTTQHSTIVKIGHEQLNVNIWDVGGKVKKKTTDRCNVYFLCFSVVDETSFHFVKKMYQQLKSQHKEDNYFCLVGCKGDLRHNPNNTPVPEEVITQFAQEIGVPYQETSAKDNTGISTVFNTAFQKKREILIIEQQKLRDQQILEDHLTKKSTLSQIFEISRIRVLYVEKVQHHESIAVQHITMEENVDQLFDYFLMGDIDPKNSPLFECTVLLLRSQTQLLKHTIINSPRILHRLMTQITTPDYSKLTDRTRSIFIDFLQGLTKSHLNSLIQFLNRFPLDYNKEYRNNGITGKLFSVNGVVPEGEIVFLRHLMMECADEGKLKLVTEILNADQKLSIETGNPSLIQRCDLGNTFLVILQIPSGISIVDGIFKQVVKIYGTSSQLVLKTITFDDYCIPKIILQYICQPDTCDDAVTFCIHLLSVHKDNQASLLPFHTILVSHSHQFAQLLTSNSLRLRHAALLLTEHLIKLSYHSIALPLLPASLDLFFSEPRGNVIHHLVTSIFTEILSSGISEIQSFVISELQFPFRIMKAFEEDDGIVVPNVMHLVSPRKSKEYFGHLAEMVKAIEEAPLGGVAEGSVLATEEWRRFKGRVLQERKERELFPPSSEMRLKNRQGSVIVLPRMNNGSK</sequence>
<dbReference type="SUPFAM" id="SSF52540">
    <property type="entry name" value="P-loop containing nucleoside triphosphate hydrolases"/>
    <property type="match status" value="1"/>
</dbReference>
<dbReference type="EMBL" id="GIBP01001106">
    <property type="protein sequence ID" value="NDV30075.1"/>
    <property type="molecule type" value="Transcribed_RNA"/>
</dbReference>